<feature type="transmembrane region" description="Helical" evidence="1">
    <location>
        <begin position="73"/>
        <end position="95"/>
    </location>
</feature>
<keyword evidence="1" id="KW-0812">Transmembrane</keyword>
<keyword evidence="1" id="KW-0472">Membrane</keyword>
<evidence type="ECO:0000313" key="3">
    <source>
        <dbReference type="Proteomes" id="UP000251634"/>
    </source>
</evidence>
<proteinExistence type="predicted"/>
<dbReference type="EMBL" id="PRKZ01000004">
    <property type="protein sequence ID" value="RAW49945.1"/>
    <property type="molecule type" value="Genomic_DNA"/>
</dbReference>
<reference evidence="2 3" key="1">
    <citation type="submission" date="2018-02" db="EMBL/GenBank/DDBJ databases">
        <title>Complete genome sequencing of Faecalibacterium prausnitzii strains isolated from the human gut.</title>
        <authorList>
            <person name="Fitzgerald B.C."/>
            <person name="Shkoporov A.N."/>
            <person name="Ross P.R."/>
            <person name="Hill C."/>
        </authorList>
    </citation>
    <scope>NUCLEOTIDE SEQUENCE [LARGE SCALE GENOMIC DNA]</scope>
    <source>
        <strain evidence="2 3">APC942/8-14-2</strain>
    </source>
</reference>
<gene>
    <name evidence="2" type="ORF">C4N25_07080</name>
</gene>
<evidence type="ECO:0008006" key="4">
    <source>
        <dbReference type="Google" id="ProtNLM"/>
    </source>
</evidence>
<sequence length="117" mass="13252">MIKILCEKNLHHAPPPVGGEHILQQGRGTDAVKGLYKTLEDLVWLTQLGLNLLLPLVLCLGGCWWAVNHWGWPMWVYIPAILLGLAAGAQNFWVFAKEHLKRARKDKPRRVGFNSHL</sequence>
<organism evidence="2 3">
    <name type="scientific">Faecalibacterium prausnitzii</name>
    <dbReference type="NCBI Taxonomy" id="853"/>
    <lineage>
        <taxon>Bacteria</taxon>
        <taxon>Bacillati</taxon>
        <taxon>Bacillota</taxon>
        <taxon>Clostridia</taxon>
        <taxon>Eubacteriales</taxon>
        <taxon>Oscillospiraceae</taxon>
        <taxon>Faecalibacterium</taxon>
    </lineage>
</organism>
<dbReference type="AlphaFoldDB" id="A0A329TKQ0"/>
<name>A0A329TKQ0_9FIRM</name>
<comment type="caution">
    <text evidence="2">The sequence shown here is derived from an EMBL/GenBank/DDBJ whole genome shotgun (WGS) entry which is preliminary data.</text>
</comment>
<evidence type="ECO:0000256" key="1">
    <source>
        <dbReference type="SAM" id="Phobius"/>
    </source>
</evidence>
<feature type="transmembrane region" description="Helical" evidence="1">
    <location>
        <begin position="42"/>
        <end position="67"/>
    </location>
</feature>
<evidence type="ECO:0000313" key="2">
    <source>
        <dbReference type="EMBL" id="RAW49945.1"/>
    </source>
</evidence>
<keyword evidence="1" id="KW-1133">Transmembrane helix</keyword>
<dbReference type="Proteomes" id="UP000251634">
    <property type="component" value="Unassembled WGS sequence"/>
</dbReference>
<protein>
    <recommendedName>
        <fullName evidence="4">AtpZ/AtpI family protein</fullName>
    </recommendedName>
</protein>
<accession>A0A329TKQ0</accession>